<evidence type="ECO:0008006" key="3">
    <source>
        <dbReference type="Google" id="ProtNLM"/>
    </source>
</evidence>
<dbReference type="AlphaFoldDB" id="A0A7K0CHB1"/>
<evidence type="ECO:0000313" key="1">
    <source>
        <dbReference type="EMBL" id="MQY12879.1"/>
    </source>
</evidence>
<accession>A0A7K0CHB1</accession>
<dbReference type="OrthoDB" id="4134439at2"/>
<dbReference type="SUPFAM" id="SSF53335">
    <property type="entry name" value="S-adenosyl-L-methionine-dependent methyltransferases"/>
    <property type="match status" value="1"/>
</dbReference>
<dbReference type="RefSeq" id="WP_153452481.1">
    <property type="nucleotide sequence ID" value="NZ_WEGJ01000009.1"/>
</dbReference>
<reference evidence="1 2" key="1">
    <citation type="submission" date="2019-10" db="EMBL/GenBank/DDBJ databases">
        <title>Streptomyces smaragdinus sp. nov. and Streptomyces fabii sp. nov., isolated from the gut of fungus growing-termite Macrotermes natalensis.</title>
        <authorList>
            <person name="Schwitalla J."/>
            <person name="Benndorf R."/>
            <person name="Martin K."/>
            <person name="De Beer W."/>
            <person name="Kaster A.-K."/>
            <person name="Vollmers J."/>
            <person name="Poulsen M."/>
            <person name="Beemelmanns C."/>
        </authorList>
    </citation>
    <scope>NUCLEOTIDE SEQUENCE [LARGE SCALE GENOMIC DNA]</scope>
    <source>
        <strain evidence="1 2">RB5</strain>
    </source>
</reference>
<dbReference type="EMBL" id="WEGJ01000009">
    <property type="protein sequence ID" value="MQY12879.1"/>
    <property type="molecule type" value="Genomic_DNA"/>
</dbReference>
<dbReference type="CDD" id="cd02440">
    <property type="entry name" value="AdoMet_MTases"/>
    <property type="match status" value="1"/>
</dbReference>
<dbReference type="InterPro" id="IPR006764">
    <property type="entry name" value="SAM_dep_MeTrfase_SAV2177_type"/>
</dbReference>
<dbReference type="PIRSF" id="PIRSF017393">
    <property type="entry name" value="MTase_SAV2177"/>
    <property type="match status" value="1"/>
</dbReference>
<dbReference type="Pfam" id="PF04672">
    <property type="entry name" value="Methyltransf_19"/>
    <property type="match status" value="1"/>
</dbReference>
<protein>
    <recommendedName>
        <fullName evidence="3">S-adenosyl methyltransferase</fullName>
    </recommendedName>
</protein>
<keyword evidence="2" id="KW-1185">Reference proteome</keyword>
<proteinExistence type="predicted"/>
<evidence type="ECO:0000313" key="2">
    <source>
        <dbReference type="Proteomes" id="UP000466345"/>
    </source>
</evidence>
<dbReference type="Proteomes" id="UP000466345">
    <property type="component" value="Unassembled WGS sequence"/>
</dbReference>
<dbReference type="InterPro" id="IPR029063">
    <property type="entry name" value="SAM-dependent_MTases_sf"/>
</dbReference>
<comment type="caution">
    <text evidence="1">The sequence shown here is derived from an EMBL/GenBank/DDBJ whole genome shotgun (WGS) entry which is preliminary data.</text>
</comment>
<sequence length="275" mass="30591">MSDQTTNRFDRINPHVPHIARVWNYWLGGKDNYEADRQVGDRVMQVFPQITDIARTDRAFLGRAVRHLVEDAGIRQFLDIGTGLPTANNTHEVAQSLAPESRIVYVDNDTLVLTHARALLASSPEGATDYLEADARDPQKILAAAKRTLDFDRPVAIMLLGVLHYIPDYERTLEVVHELLEAVPSGSYLTITHATFDTTLGSQEGVEKNAEATEYWNKNAPMPIAHRSKGRIMAYFEGLDVVDPGVVSMPLWRPETTPFGEPPAVFGYGGVARKP</sequence>
<gene>
    <name evidence="1" type="ORF">SRB5_30180</name>
</gene>
<dbReference type="Gene3D" id="3.40.50.150">
    <property type="entry name" value="Vaccinia Virus protein VP39"/>
    <property type="match status" value="1"/>
</dbReference>
<name>A0A7K0CHB1_9ACTN</name>
<organism evidence="1 2">
    <name type="scientific">Streptomyces smaragdinus</name>
    <dbReference type="NCBI Taxonomy" id="2585196"/>
    <lineage>
        <taxon>Bacteria</taxon>
        <taxon>Bacillati</taxon>
        <taxon>Actinomycetota</taxon>
        <taxon>Actinomycetes</taxon>
        <taxon>Kitasatosporales</taxon>
        <taxon>Streptomycetaceae</taxon>
        <taxon>Streptomyces</taxon>
    </lineage>
</organism>